<organism evidence="2 3">
    <name type="scientific">Desulfobacter postgatei</name>
    <dbReference type="NCBI Taxonomy" id="2293"/>
    <lineage>
        <taxon>Bacteria</taxon>
        <taxon>Pseudomonadati</taxon>
        <taxon>Thermodesulfobacteriota</taxon>
        <taxon>Desulfobacteria</taxon>
        <taxon>Desulfobacterales</taxon>
        <taxon>Desulfobacteraceae</taxon>
        <taxon>Desulfobacter</taxon>
    </lineage>
</organism>
<name>A0A2G6MQZ1_9BACT</name>
<dbReference type="Proteomes" id="UP000231203">
    <property type="component" value="Unassembled WGS sequence"/>
</dbReference>
<reference evidence="2 3" key="1">
    <citation type="submission" date="2017-10" db="EMBL/GenBank/DDBJ databases">
        <title>Novel microbial diversity and functional potential in the marine mammal oral microbiome.</title>
        <authorList>
            <person name="Dudek N.K."/>
            <person name="Sun C.L."/>
            <person name="Burstein D."/>
            <person name="Kantor R.S."/>
            <person name="Aliaga Goltsman D.S."/>
            <person name="Bik E.M."/>
            <person name="Thomas B.C."/>
            <person name="Banfield J.F."/>
            <person name="Relman D.A."/>
        </authorList>
    </citation>
    <scope>NUCLEOTIDE SEQUENCE [LARGE SCALE GENOMIC DNA]</scope>
    <source>
        <strain evidence="2">DOLJORAL78_47_202</strain>
    </source>
</reference>
<evidence type="ECO:0000313" key="3">
    <source>
        <dbReference type="Proteomes" id="UP000231203"/>
    </source>
</evidence>
<evidence type="ECO:0000313" key="2">
    <source>
        <dbReference type="EMBL" id="PIE62431.1"/>
    </source>
</evidence>
<accession>A0A2G6MQZ1</accession>
<protein>
    <recommendedName>
        <fullName evidence="1">Type I restriction enzyme R protein N-terminal domain-containing protein</fullName>
    </recommendedName>
</protein>
<dbReference type="AlphaFoldDB" id="A0A2G6MQZ1"/>
<comment type="caution">
    <text evidence="2">The sequence shown here is derived from an EMBL/GenBank/DDBJ whole genome shotgun (WGS) entry which is preliminary data.</text>
</comment>
<evidence type="ECO:0000259" key="1">
    <source>
        <dbReference type="Pfam" id="PF13588"/>
    </source>
</evidence>
<dbReference type="InterPro" id="IPR029464">
    <property type="entry name" value="HSDR_N"/>
</dbReference>
<dbReference type="EMBL" id="PDTI01000044">
    <property type="protein sequence ID" value="PIE62431.1"/>
    <property type="molecule type" value="Genomic_DNA"/>
</dbReference>
<proteinExistence type="predicted"/>
<feature type="domain" description="Type I restriction enzyme R protein N-terminal" evidence="1">
    <location>
        <begin position="21"/>
        <end position="131"/>
    </location>
</feature>
<sequence length="170" mass="18681">MILDQVTDYITGKEIDNVGAEASRQLFEKFLVETKGYAKSDILVDVPLTVQFKGEDYPSVIDLIVNVEDRPLMAITCVAGSIGSYEREILAGARLVYDHIVPYAVSTDARDAIIKDACTGATTGQGLDAIPDHSQAQALLKKTEDTLLDPVKRSGEMIIYRSFNLEKINK</sequence>
<dbReference type="Pfam" id="PF13588">
    <property type="entry name" value="HSDR_N_2"/>
    <property type="match status" value="1"/>
</dbReference>
<gene>
    <name evidence="2" type="ORF">CSA25_05170</name>
</gene>